<keyword evidence="2" id="KW-1185">Reference proteome</keyword>
<accession>A0A8J2KEC5</accession>
<dbReference type="OrthoDB" id="415460at2759"/>
<dbReference type="Proteomes" id="UP000708208">
    <property type="component" value="Unassembled WGS sequence"/>
</dbReference>
<proteinExistence type="predicted"/>
<comment type="caution">
    <text evidence="1">The sequence shown here is derived from an EMBL/GenBank/DDBJ whole genome shotgun (WGS) entry which is preliminary data.</text>
</comment>
<sequence length="110" mass="12433">MDKKETSEENEAKKQKIIKVEGANVRGKTADPINIPVIPKKTNYVYIFLPSVVIRVLDNGDHCTSPVGTHLCHACGQGQYQSSKLRVLLQNEPLSSNIENFQVYWTWSVF</sequence>
<reference evidence="1" key="1">
    <citation type="submission" date="2021-06" db="EMBL/GenBank/DDBJ databases">
        <authorList>
            <person name="Hodson N. C."/>
            <person name="Mongue J. A."/>
            <person name="Jaron S. K."/>
        </authorList>
    </citation>
    <scope>NUCLEOTIDE SEQUENCE</scope>
</reference>
<dbReference type="AlphaFoldDB" id="A0A8J2KEC5"/>
<protein>
    <submittedName>
        <fullName evidence="1">Uncharacterized protein</fullName>
    </submittedName>
</protein>
<name>A0A8J2KEC5_9HEXA</name>
<gene>
    <name evidence="1" type="ORF">AFUS01_LOCUS25511</name>
</gene>
<dbReference type="EMBL" id="CAJVCH010330309">
    <property type="protein sequence ID" value="CAG7786967.1"/>
    <property type="molecule type" value="Genomic_DNA"/>
</dbReference>
<evidence type="ECO:0000313" key="1">
    <source>
        <dbReference type="EMBL" id="CAG7786967.1"/>
    </source>
</evidence>
<evidence type="ECO:0000313" key="2">
    <source>
        <dbReference type="Proteomes" id="UP000708208"/>
    </source>
</evidence>
<organism evidence="1 2">
    <name type="scientific">Allacma fusca</name>
    <dbReference type="NCBI Taxonomy" id="39272"/>
    <lineage>
        <taxon>Eukaryota</taxon>
        <taxon>Metazoa</taxon>
        <taxon>Ecdysozoa</taxon>
        <taxon>Arthropoda</taxon>
        <taxon>Hexapoda</taxon>
        <taxon>Collembola</taxon>
        <taxon>Symphypleona</taxon>
        <taxon>Sminthuridae</taxon>
        <taxon>Allacma</taxon>
    </lineage>
</organism>